<gene>
    <name evidence="1" type="ORF">DdX_16606</name>
</gene>
<protein>
    <recommendedName>
        <fullName evidence="3">Peptidase A1 domain-containing protein</fullName>
    </recommendedName>
</protein>
<proteinExistence type="predicted"/>
<keyword evidence="2" id="KW-1185">Reference proteome</keyword>
<dbReference type="EMBL" id="JAKKPZ010000139">
    <property type="protein sequence ID" value="KAI1700635.1"/>
    <property type="molecule type" value="Genomic_DNA"/>
</dbReference>
<evidence type="ECO:0000313" key="1">
    <source>
        <dbReference type="EMBL" id="KAI1700635.1"/>
    </source>
</evidence>
<dbReference type="InterPro" id="IPR021109">
    <property type="entry name" value="Peptidase_aspartic_dom_sf"/>
</dbReference>
<reference evidence="1" key="1">
    <citation type="submission" date="2022-01" db="EMBL/GenBank/DDBJ databases">
        <title>Genome Sequence Resource for Two Populations of Ditylenchus destructor, the Migratory Endoparasitic Phytonematode.</title>
        <authorList>
            <person name="Zhang H."/>
            <person name="Lin R."/>
            <person name="Xie B."/>
        </authorList>
    </citation>
    <scope>NUCLEOTIDE SEQUENCE</scope>
    <source>
        <strain evidence="1">BazhouSP</strain>
    </source>
</reference>
<dbReference type="Gene3D" id="2.40.70.10">
    <property type="entry name" value="Acid Proteases"/>
    <property type="match status" value="1"/>
</dbReference>
<dbReference type="AlphaFoldDB" id="A0AAD4QZY6"/>
<sequence length="128" mass="14255">MEIDLWHIGDLCVIGSNFTLSGTFYDPGRHKKQTYEQRNSSTFTELTGNFQNHFCGSGHSGNDQAKVDLRTANVSMGIVDKLSLYIESEPIDGILGLSPTSSFLSANNLVTQLLADLEKPIMTWWQNQ</sequence>
<accession>A0AAD4QZY6</accession>
<organism evidence="1 2">
    <name type="scientific">Ditylenchus destructor</name>
    <dbReference type="NCBI Taxonomy" id="166010"/>
    <lineage>
        <taxon>Eukaryota</taxon>
        <taxon>Metazoa</taxon>
        <taxon>Ecdysozoa</taxon>
        <taxon>Nematoda</taxon>
        <taxon>Chromadorea</taxon>
        <taxon>Rhabditida</taxon>
        <taxon>Tylenchina</taxon>
        <taxon>Tylenchomorpha</taxon>
        <taxon>Sphaerularioidea</taxon>
        <taxon>Anguinidae</taxon>
        <taxon>Anguininae</taxon>
        <taxon>Ditylenchus</taxon>
    </lineage>
</organism>
<name>A0AAD4QZY6_9BILA</name>
<dbReference type="Proteomes" id="UP001201812">
    <property type="component" value="Unassembled WGS sequence"/>
</dbReference>
<evidence type="ECO:0000313" key="2">
    <source>
        <dbReference type="Proteomes" id="UP001201812"/>
    </source>
</evidence>
<comment type="caution">
    <text evidence="1">The sequence shown here is derived from an EMBL/GenBank/DDBJ whole genome shotgun (WGS) entry which is preliminary data.</text>
</comment>
<dbReference type="SUPFAM" id="SSF50630">
    <property type="entry name" value="Acid proteases"/>
    <property type="match status" value="1"/>
</dbReference>
<evidence type="ECO:0008006" key="3">
    <source>
        <dbReference type="Google" id="ProtNLM"/>
    </source>
</evidence>